<gene>
    <name evidence="1" type="ORF">DSO57_1007331</name>
</gene>
<dbReference type="Proteomes" id="UP001165960">
    <property type="component" value="Unassembled WGS sequence"/>
</dbReference>
<name>A0ACC2S9G7_9FUNG</name>
<evidence type="ECO:0000313" key="2">
    <source>
        <dbReference type="Proteomes" id="UP001165960"/>
    </source>
</evidence>
<proteinExistence type="predicted"/>
<comment type="caution">
    <text evidence="1">The sequence shown here is derived from an EMBL/GenBank/DDBJ whole genome shotgun (WGS) entry which is preliminary data.</text>
</comment>
<reference evidence="1" key="1">
    <citation type="submission" date="2022-04" db="EMBL/GenBank/DDBJ databases">
        <title>Genome of the entomopathogenic fungus Entomophthora muscae.</title>
        <authorList>
            <person name="Elya C."/>
            <person name="Lovett B.R."/>
            <person name="Lee E."/>
            <person name="Macias A.M."/>
            <person name="Hajek A.E."/>
            <person name="De Bivort B.L."/>
            <person name="Kasson M.T."/>
            <person name="De Fine Licht H.H."/>
            <person name="Stajich J.E."/>
        </authorList>
    </citation>
    <scope>NUCLEOTIDE SEQUENCE</scope>
    <source>
        <strain evidence="1">Berkeley</strain>
    </source>
</reference>
<evidence type="ECO:0000313" key="1">
    <source>
        <dbReference type="EMBL" id="KAJ9058928.1"/>
    </source>
</evidence>
<accession>A0ACC2S9G7</accession>
<keyword evidence="2" id="KW-1185">Reference proteome</keyword>
<dbReference type="EMBL" id="QTSX02005701">
    <property type="protein sequence ID" value="KAJ9058928.1"/>
    <property type="molecule type" value="Genomic_DNA"/>
</dbReference>
<sequence length="197" mass="21241">MPPAQDFSKVGLVYITVLGLANQAVSHTESWRPLATAVNYLVRIAPILYMAFQAQPASPVGVQPGSGMGGDTLGSCSEVYPGIPPPPTLWWAMVASTLAYHCPAGCTWHLSRPHQLQQIYPEPDLACASQLAAPLKGLGCCWGRCTGRGMRLLLPLWQGWWQGLYGLCLLTLAPKGLILDRPGASTQQASRDWLVGF</sequence>
<protein>
    <submittedName>
        <fullName evidence="1">Uncharacterized protein</fullName>
    </submittedName>
</protein>
<organism evidence="1 2">
    <name type="scientific">Entomophthora muscae</name>
    <dbReference type="NCBI Taxonomy" id="34485"/>
    <lineage>
        <taxon>Eukaryota</taxon>
        <taxon>Fungi</taxon>
        <taxon>Fungi incertae sedis</taxon>
        <taxon>Zoopagomycota</taxon>
        <taxon>Entomophthoromycotina</taxon>
        <taxon>Entomophthoromycetes</taxon>
        <taxon>Entomophthorales</taxon>
        <taxon>Entomophthoraceae</taxon>
        <taxon>Entomophthora</taxon>
    </lineage>
</organism>